<reference evidence="2 3" key="1">
    <citation type="journal article" date="2016" name="Nat. Commun.">
        <title>Extremotolerant tardigrade genome and improved radiotolerance of human cultured cells by tardigrade-unique protein.</title>
        <authorList>
            <person name="Hashimoto T."/>
            <person name="Horikawa D.D."/>
            <person name="Saito Y."/>
            <person name="Kuwahara H."/>
            <person name="Kozuka-Hata H."/>
            <person name="Shin-I T."/>
            <person name="Minakuchi Y."/>
            <person name="Ohishi K."/>
            <person name="Motoyama A."/>
            <person name="Aizu T."/>
            <person name="Enomoto A."/>
            <person name="Kondo K."/>
            <person name="Tanaka S."/>
            <person name="Hara Y."/>
            <person name="Koshikawa S."/>
            <person name="Sagara H."/>
            <person name="Miura T."/>
            <person name="Yokobori S."/>
            <person name="Miyagawa K."/>
            <person name="Suzuki Y."/>
            <person name="Kubo T."/>
            <person name="Oyama M."/>
            <person name="Kohara Y."/>
            <person name="Fujiyama A."/>
            <person name="Arakawa K."/>
            <person name="Katayama T."/>
            <person name="Toyoda A."/>
            <person name="Kunieda T."/>
        </authorList>
    </citation>
    <scope>NUCLEOTIDE SEQUENCE [LARGE SCALE GENOMIC DNA]</scope>
    <source>
        <strain evidence="2 3">YOKOZUNA-1</strain>
    </source>
</reference>
<keyword evidence="3" id="KW-1185">Reference proteome</keyword>
<dbReference type="Proteomes" id="UP000186922">
    <property type="component" value="Unassembled WGS sequence"/>
</dbReference>
<evidence type="ECO:0000313" key="3">
    <source>
        <dbReference type="Proteomes" id="UP000186922"/>
    </source>
</evidence>
<accession>A0A1D1W4M9</accession>
<sequence>MHWRVYGLYLVMALVLALEVSAKDTAGLKQLLRAKRDGWGGGSYGYRGFGGFGGLGGFGGGFGFPMGGYGYGYRRGD</sequence>
<organism evidence="2 3">
    <name type="scientific">Ramazzottius varieornatus</name>
    <name type="common">Water bear</name>
    <name type="synonym">Tardigrade</name>
    <dbReference type="NCBI Taxonomy" id="947166"/>
    <lineage>
        <taxon>Eukaryota</taxon>
        <taxon>Metazoa</taxon>
        <taxon>Ecdysozoa</taxon>
        <taxon>Tardigrada</taxon>
        <taxon>Eutardigrada</taxon>
        <taxon>Parachela</taxon>
        <taxon>Hypsibioidea</taxon>
        <taxon>Ramazzottiidae</taxon>
        <taxon>Ramazzottius</taxon>
    </lineage>
</organism>
<feature type="signal peptide" evidence="1">
    <location>
        <begin position="1"/>
        <end position="22"/>
    </location>
</feature>
<name>A0A1D1W4M9_RAMVA</name>
<dbReference type="EMBL" id="BDGG01000017">
    <property type="protein sequence ID" value="GAV08445.1"/>
    <property type="molecule type" value="Genomic_DNA"/>
</dbReference>
<protein>
    <submittedName>
        <fullName evidence="2">Uncharacterized protein</fullName>
    </submittedName>
</protein>
<proteinExistence type="predicted"/>
<feature type="chain" id="PRO_5008899225" evidence="1">
    <location>
        <begin position="23"/>
        <end position="77"/>
    </location>
</feature>
<dbReference type="AlphaFoldDB" id="A0A1D1W4M9"/>
<evidence type="ECO:0000313" key="2">
    <source>
        <dbReference type="EMBL" id="GAV08445.1"/>
    </source>
</evidence>
<evidence type="ECO:0000256" key="1">
    <source>
        <dbReference type="SAM" id="SignalP"/>
    </source>
</evidence>
<gene>
    <name evidence="2" type="primary">RvY_18131-1</name>
    <name evidence="2" type="synonym">RvY_18131.1</name>
    <name evidence="2" type="ORF">RvY_18131</name>
</gene>
<comment type="caution">
    <text evidence="2">The sequence shown here is derived from an EMBL/GenBank/DDBJ whole genome shotgun (WGS) entry which is preliminary data.</text>
</comment>
<keyword evidence="1" id="KW-0732">Signal</keyword>